<comment type="caution">
    <text evidence="1">The sequence shown here is derived from an EMBL/GenBank/DDBJ whole genome shotgun (WGS) entry which is preliminary data.</text>
</comment>
<organism evidence="1 2">
    <name type="scientific">Diploptera punctata</name>
    <name type="common">Pacific beetle cockroach</name>
    <dbReference type="NCBI Taxonomy" id="6984"/>
    <lineage>
        <taxon>Eukaryota</taxon>
        <taxon>Metazoa</taxon>
        <taxon>Ecdysozoa</taxon>
        <taxon>Arthropoda</taxon>
        <taxon>Hexapoda</taxon>
        <taxon>Insecta</taxon>
        <taxon>Pterygota</taxon>
        <taxon>Neoptera</taxon>
        <taxon>Polyneoptera</taxon>
        <taxon>Dictyoptera</taxon>
        <taxon>Blattodea</taxon>
        <taxon>Blaberoidea</taxon>
        <taxon>Blaberidae</taxon>
        <taxon>Diplopterinae</taxon>
        <taxon>Diploptera</taxon>
    </lineage>
</organism>
<dbReference type="Proteomes" id="UP001233999">
    <property type="component" value="Unassembled WGS sequence"/>
</dbReference>
<sequence>YEEIRGVATMRSNRRIDIVGSEKKFIYESPVDNYYEVKSQLDSINCHRIHYRGKRAYLSKISITPIRGMLRFS</sequence>
<evidence type="ECO:0000313" key="1">
    <source>
        <dbReference type="EMBL" id="KAJ9587717.1"/>
    </source>
</evidence>
<keyword evidence="2" id="KW-1185">Reference proteome</keyword>
<feature type="non-terminal residue" evidence="1">
    <location>
        <position position="73"/>
    </location>
</feature>
<accession>A0AAD7ZX24</accession>
<gene>
    <name evidence="1" type="ORF">L9F63_018852</name>
</gene>
<evidence type="ECO:0000313" key="2">
    <source>
        <dbReference type="Proteomes" id="UP001233999"/>
    </source>
</evidence>
<protein>
    <submittedName>
        <fullName evidence="1">Uncharacterized protein</fullName>
    </submittedName>
</protein>
<dbReference type="EMBL" id="JASPKZ010006071">
    <property type="protein sequence ID" value="KAJ9587717.1"/>
    <property type="molecule type" value="Genomic_DNA"/>
</dbReference>
<name>A0AAD7ZX24_DIPPU</name>
<proteinExistence type="predicted"/>
<dbReference type="AlphaFoldDB" id="A0AAD7ZX24"/>
<reference evidence="1" key="1">
    <citation type="journal article" date="2023" name="IScience">
        <title>Live-bearing cockroach genome reveals convergent evolutionary mechanisms linked to viviparity in insects and beyond.</title>
        <authorList>
            <person name="Fouks B."/>
            <person name="Harrison M.C."/>
            <person name="Mikhailova A.A."/>
            <person name="Marchal E."/>
            <person name="English S."/>
            <person name="Carruthers M."/>
            <person name="Jennings E.C."/>
            <person name="Chiamaka E.L."/>
            <person name="Frigard R.A."/>
            <person name="Pippel M."/>
            <person name="Attardo G.M."/>
            <person name="Benoit J.B."/>
            <person name="Bornberg-Bauer E."/>
            <person name="Tobe S.S."/>
        </authorList>
    </citation>
    <scope>NUCLEOTIDE SEQUENCE</scope>
    <source>
        <strain evidence="1">Stay&amp;Tobe</strain>
    </source>
</reference>
<reference evidence="1" key="2">
    <citation type="submission" date="2023-05" db="EMBL/GenBank/DDBJ databases">
        <authorList>
            <person name="Fouks B."/>
        </authorList>
    </citation>
    <scope>NUCLEOTIDE SEQUENCE</scope>
    <source>
        <strain evidence="1">Stay&amp;Tobe</strain>
        <tissue evidence="1">Testes</tissue>
    </source>
</reference>
<feature type="non-terminal residue" evidence="1">
    <location>
        <position position="1"/>
    </location>
</feature>